<dbReference type="OrthoDB" id="9797882at2"/>
<dbReference type="InterPro" id="IPR001910">
    <property type="entry name" value="Inosine/uridine_hydrolase_dom"/>
</dbReference>
<dbReference type="GO" id="GO:0005829">
    <property type="term" value="C:cytosol"/>
    <property type="evidence" value="ECO:0007669"/>
    <property type="project" value="TreeGrafter"/>
</dbReference>
<evidence type="ECO:0000256" key="2">
    <source>
        <dbReference type="ARBA" id="ARBA00023295"/>
    </source>
</evidence>
<feature type="chain" id="PRO_5038054337" evidence="3">
    <location>
        <begin position="23"/>
        <end position="369"/>
    </location>
</feature>
<keyword evidence="6" id="KW-1185">Reference proteome</keyword>
<dbReference type="PANTHER" id="PTHR12304:SF4">
    <property type="entry name" value="URIDINE NUCLEOSIDASE"/>
    <property type="match status" value="1"/>
</dbReference>
<dbReference type="AlphaFoldDB" id="A0A916Z2R0"/>
<dbReference type="RefSeq" id="WP_066774246.1">
    <property type="nucleotide sequence ID" value="NZ_BMIP01000004.1"/>
</dbReference>
<dbReference type="EMBL" id="BMIP01000004">
    <property type="protein sequence ID" value="GGD70793.1"/>
    <property type="molecule type" value="Genomic_DNA"/>
</dbReference>
<evidence type="ECO:0000256" key="3">
    <source>
        <dbReference type="SAM" id="SignalP"/>
    </source>
</evidence>
<evidence type="ECO:0000313" key="5">
    <source>
        <dbReference type="EMBL" id="GGD70793.1"/>
    </source>
</evidence>
<dbReference type="GO" id="GO:0006152">
    <property type="term" value="P:purine nucleoside catabolic process"/>
    <property type="evidence" value="ECO:0007669"/>
    <property type="project" value="TreeGrafter"/>
</dbReference>
<evidence type="ECO:0000259" key="4">
    <source>
        <dbReference type="Pfam" id="PF01156"/>
    </source>
</evidence>
<sequence length="369" mass="40783">MRSWRRLLAVLALAFMATGAQAQERPKIIIDDEGFALMHLMLIESDKVDVVGLTSVSGNVWANRATAMQLKGLEITQDEEIPVAEGATFPLVNTEAMTDRWEALYGKLTWKGAWMKEWVEPTVQSTPAYYGPHDPVELPGGNAKLKKSDEIAANFLIRMVRENPHQITIVACGPLTNLALAQRLDPEFASLVKELVYMGGSLNPRQVLDNVSADEFAREFVNSPRREFNARFDPEAASIVSRAPWPKLVMIPSDPSTGAQLTPELIARMAKVATPEVAEFISGMETGFPMWDEIAAAYVLDPSLETEGDDLYVDYNTQFGPGYGDTLSWREHYQPGLGEQKAHVVRAIDAQKLEAMMVEAMAEGNTAAR</sequence>
<comment type="caution">
    <text evidence="5">The sequence shown here is derived from an EMBL/GenBank/DDBJ whole genome shotgun (WGS) entry which is preliminary data.</text>
</comment>
<dbReference type="SUPFAM" id="SSF53590">
    <property type="entry name" value="Nucleoside hydrolase"/>
    <property type="match status" value="1"/>
</dbReference>
<reference evidence="5" key="2">
    <citation type="submission" date="2020-09" db="EMBL/GenBank/DDBJ databases">
        <authorList>
            <person name="Sun Q."/>
            <person name="Zhou Y."/>
        </authorList>
    </citation>
    <scope>NUCLEOTIDE SEQUENCE</scope>
    <source>
        <strain evidence="5">CGMCC 1.15360</strain>
    </source>
</reference>
<evidence type="ECO:0000256" key="1">
    <source>
        <dbReference type="ARBA" id="ARBA00022801"/>
    </source>
</evidence>
<dbReference type="Pfam" id="PF01156">
    <property type="entry name" value="IU_nuc_hydro"/>
    <property type="match status" value="1"/>
</dbReference>
<protein>
    <submittedName>
        <fullName evidence="5">Nucleoside hydrolase</fullName>
    </submittedName>
</protein>
<feature type="signal peptide" evidence="3">
    <location>
        <begin position="1"/>
        <end position="22"/>
    </location>
</feature>
<keyword evidence="1 5" id="KW-0378">Hydrolase</keyword>
<name>A0A916Z2R0_9SPHN</name>
<keyword evidence="2" id="KW-0326">Glycosidase</keyword>
<dbReference type="GO" id="GO:0008477">
    <property type="term" value="F:purine nucleosidase activity"/>
    <property type="evidence" value="ECO:0007669"/>
    <property type="project" value="TreeGrafter"/>
</dbReference>
<evidence type="ECO:0000313" key="6">
    <source>
        <dbReference type="Proteomes" id="UP000612349"/>
    </source>
</evidence>
<keyword evidence="3" id="KW-0732">Signal</keyword>
<dbReference type="InterPro" id="IPR023186">
    <property type="entry name" value="IUNH"/>
</dbReference>
<feature type="domain" description="Inosine/uridine-preferring nucleoside hydrolase" evidence="4">
    <location>
        <begin position="34"/>
        <end position="353"/>
    </location>
</feature>
<accession>A0A916Z2R0</accession>
<dbReference type="Gene3D" id="3.90.245.10">
    <property type="entry name" value="Ribonucleoside hydrolase-like"/>
    <property type="match status" value="1"/>
</dbReference>
<dbReference type="InterPro" id="IPR036452">
    <property type="entry name" value="Ribo_hydro-like"/>
</dbReference>
<organism evidence="5 6">
    <name type="scientific">Croceicoccus mobilis</name>
    <dbReference type="NCBI Taxonomy" id="1703339"/>
    <lineage>
        <taxon>Bacteria</taxon>
        <taxon>Pseudomonadati</taxon>
        <taxon>Pseudomonadota</taxon>
        <taxon>Alphaproteobacteria</taxon>
        <taxon>Sphingomonadales</taxon>
        <taxon>Erythrobacteraceae</taxon>
        <taxon>Croceicoccus</taxon>
    </lineage>
</organism>
<proteinExistence type="predicted"/>
<dbReference type="Proteomes" id="UP000612349">
    <property type="component" value="Unassembled WGS sequence"/>
</dbReference>
<reference evidence="5" key="1">
    <citation type="journal article" date="2014" name="Int. J. Syst. Evol. Microbiol.">
        <title>Complete genome sequence of Corynebacterium casei LMG S-19264T (=DSM 44701T), isolated from a smear-ripened cheese.</title>
        <authorList>
            <consortium name="US DOE Joint Genome Institute (JGI-PGF)"/>
            <person name="Walter F."/>
            <person name="Albersmeier A."/>
            <person name="Kalinowski J."/>
            <person name="Ruckert C."/>
        </authorList>
    </citation>
    <scope>NUCLEOTIDE SEQUENCE</scope>
    <source>
        <strain evidence="5">CGMCC 1.15360</strain>
    </source>
</reference>
<gene>
    <name evidence="5" type="ORF">GCM10010990_20390</name>
</gene>
<dbReference type="PANTHER" id="PTHR12304">
    <property type="entry name" value="INOSINE-URIDINE PREFERRING NUCLEOSIDE HYDROLASE"/>
    <property type="match status" value="1"/>
</dbReference>